<dbReference type="AlphaFoldDB" id="A0A2T4ATP6"/>
<accession>A0A2T4ATP6</accession>
<evidence type="ECO:0000313" key="2">
    <source>
        <dbReference type="Proteomes" id="UP000241690"/>
    </source>
</evidence>
<dbReference type="RefSeq" id="XP_024780121.1">
    <property type="nucleotide sequence ID" value="XM_024913133.1"/>
</dbReference>
<gene>
    <name evidence="1" type="ORF">M431DRAFT_181219</name>
</gene>
<name>A0A2T4ATP6_TRIHA</name>
<organism evidence="1 2">
    <name type="scientific">Trichoderma harzianum CBS 226.95</name>
    <dbReference type="NCBI Taxonomy" id="983964"/>
    <lineage>
        <taxon>Eukaryota</taxon>
        <taxon>Fungi</taxon>
        <taxon>Dikarya</taxon>
        <taxon>Ascomycota</taxon>
        <taxon>Pezizomycotina</taxon>
        <taxon>Sordariomycetes</taxon>
        <taxon>Hypocreomycetidae</taxon>
        <taxon>Hypocreales</taxon>
        <taxon>Hypocreaceae</taxon>
        <taxon>Trichoderma</taxon>
    </lineage>
</organism>
<dbReference type="Proteomes" id="UP000241690">
    <property type="component" value="Unassembled WGS sequence"/>
</dbReference>
<dbReference type="GeneID" id="36621694"/>
<sequence>MPYEDAYIIRPCWKGSDCSSTRIGRATCSYSRRSLFFVFVFISDSHRALQTRSSGDIDPVDAIGGDDTMRLSFCLGARVGAVANEVSNVWVQLIPRSRSRCSKRTENKSMHAFSPLLPFSHGSDLIMSDLTIRQISLGSNKSRFKSRTVCREIKEQEQTPDISLVPIRNEMHHTQLFV</sequence>
<evidence type="ECO:0000313" key="1">
    <source>
        <dbReference type="EMBL" id="PTB60444.1"/>
    </source>
</evidence>
<proteinExistence type="predicted"/>
<dbReference type="EMBL" id="KZ679675">
    <property type="protein sequence ID" value="PTB60444.1"/>
    <property type="molecule type" value="Genomic_DNA"/>
</dbReference>
<keyword evidence="2" id="KW-1185">Reference proteome</keyword>
<protein>
    <submittedName>
        <fullName evidence="1">Uncharacterized protein</fullName>
    </submittedName>
</protein>
<reference evidence="1 2" key="1">
    <citation type="submission" date="2016-07" db="EMBL/GenBank/DDBJ databases">
        <title>Multiple horizontal gene transfer events from other fungi enriched the ability of initially mycotrophic Trichoderma (Ascomycota) to feed on dead plant biomass.</title>
        <authorList>
            <consortium name="DOE Joint Genome Institute"/>
            <person name="Aerts A."/>
            <person name="Atanasova L."/>
            <person name="Chenthamara K."/>
            <person name="Zhang J."/>
            <person name="Grujic M."/>
            <person name="Henrissat B."/>
            <person name="Kuo A."/>
            <person name="Salamov A."/>
            <person name="Lipzen A."/>
            <person name="Labutti K."/>
            <person name="Barry K."/>
            <person name="Miao Y."/>
            <person name="Rahimi M.J."/>
            <person name="Shen Q."/>
            <person name="Grigoriev I.V."/>
            <person name="Kubicek C.P."/>
            <person name="Druzhinina I.S."/>
        </authorList>
    </citation>
    <scope>NUCLEOTIDE SEQUENCE [LARGE SCALE GENOMIC DNA]</scope>
    <source>
        <strain evidence="1 2">CBS 226.95</strain>
    </source>
</reference>